<feature type="chain" id="PRO_5004208447" description="Pectate lyase domain-containing protein" evidence="5">
    <location>
        <begin position="21"/>
        <end position="340"/>
    </location>
</feature>
<dbReference type="SMART" id="SM00656">
    <property type="entry name" value="Amb_all"/>
    <property type="match status" value="1"/>
</dbReference>
<evidence type="ECO:0000256" key="1">
    <source>
        <dbReference type="ARBA" id="ARBA00010980"/>
    </source>
</evidence>
<accession>Q2GU04</accession>
<sequence length="340" mass="36419">MKFSTSTTIVFLRLASLAWAGCDDSADGFASLNGGTTGGKGGTVVTVSNQADLAKYAGSDGKYIIKVSGKINISPKGSEVEVANDKTIIGIGAKAEIFGGGFKIINRSNVIVRNLRIGGTDGGEELDWDGIQVDTSTNIWIDHCKSIIMPSLHHRPFPLTTPLGIFETIGDGGIDLRKNTDFFTVSNTWLKGVNKAFGIGWTDNVTNSGTIHHTYFDGTTQRNPSADNLLHAHLYNNYLRGCKSYGHYARGATGARVENVYFEDCKNPLQADEGATLTAVGNMFDGSTGTVAKDQGKSFDPAGFYEYKLDAADDVPAIVLQNAGPRDGIYFITVQGVPLW</sequence>
<dbReference type="AlphaFoldDB" id="Q2GU04"/>
<name>Q2GU04_CHAGB</name>
<feature type="domain" description="Pectate lyase" evidence="6">
    <location>
        <begin position="40"/>
        <end position="268"/>
    </location>
</feature>
<keyword evidence="4" id="KW-0964">Secreted</keyword>
<dbReference type="GO" id="GO:0005576">
    <property type="term" value="C:extracellular region"/>
    <property type="evidence" value="ECO:0007669"/>
    <property type="project" value="UniProtKB-SubCell"/>
</dbReference>
<dbReference type="OMA" id="GIQMDTA"/>
<evidence type="ECO:0000256" key="4">
    <source>
        <dbReference type="RuleBase" id="RU361173"/>
    </source>
</evidence>
<dbReference type="eggNOG" id="KOG2504">
    <property type="taxonomic scope" value="Eukaryota"/>
</dbReference>
<keyword evidence="8" id="KW-1185">Reference proteome</keyword>
<dbReference type="Gene3D" id="2.160.20.10">
    <property type="entry name" value="Single-stranded right-handed beta-helix, Pectin lyase-like"/>
    <property type="match status" value="1"/>
</dbReference>
<dbReference type="HOGENOM" id="CLU_021894_2_0_1"/>
<dbReference type="InterPro" id="IPR045032">
    <property type="entry name" value="PEL"/>
</dbReference>
<keyword evidence="2 5" id="KW-0732">Signal</keyword>
<keyword evidence="3 4" id="KW-0456">Lyase</keyword>
<dbReference type="Proteomes" id="UP000001056">
    <property type="component" value="Unassembled WGS sequence"/>
</dbReference>
<dbReference type="InterPro" id="IPR011050">
    <property type="entry name" value="Pectin_lyase_fold/virulence"/>
</dbReference>
<dbReference type="GO" id="GO:0000272">
    <property type="term" value="P:polysaccharide catabolic process"/>
    <property type="evidence" value="ECO:0007669"/>
    <property type="project" value="UniProtKB-KW"/>
</dbReference>
<dbReference type="InParanoid" id="Q2GU04"/>
<keyword evidence="4" id="KW-0624">Polysaccharide degradation</keyword>
<evidence type="ECO:0000313" key="8">
    <source>
        <dbReference type="Proteomes" id="UP000001056"/>
    </source>
</evidence>
<gene>
    <name evidence="7" type="ORF">CHGG_08550</name>
</gene>
<dbReference type="OrthoDB" id="2019149at2759"/>
<reference evidence="8" key="1">
    <citation type="journal article" date="2015" name="Genome Announc.">
        <title>Draft genome sequence of the cellulolytic fungus Chaetomium globosum.</title>
        <authorList>
            <person name="Cuomo C.A."/>
            <person name="Untereiner W.A."/>
            <person name="Ma L.-J."/>
            <person name="Grabherr M."/>
            <person name="Birren B.W."/>
        </authorList>
    </citation>
    <scope>NUCLEOTIDE SEQUENCE [LARGE SCALE GENOMIC DNA]</scope>
    <source>
        <strain evidence="8">ATCC 6205 / CBS 148.51 / DSM 1962 / NBRC 6347 / NRRL 1970</strain>
    </source>
</reference>
<evidence type="ECO:0000313" key="7">
    <source>
        <dbReference type="EMBL" id="EAQ84536.1"/>
    </source>
</evidence>
<dbReference type="InterPro" id="IPR002022">
    <property type="entry name" value="Pec_lyase"/>
</dbReference>
<feature type="signal peptide" evidence="5">
    <location>
        <begin position="1"/>
        <end position="20"/>
    </location>
</feature>
<keyword evidence="4" id="KW-0119">Carbohydrate metabolism</keyword>
<dbReference type="STRING" id="306901.Q2GU04"/>
<evidence type="ECO:0000259" key="6">
    <source>
        <dbReference type="SMART" id="SM00656"/>
    </source>
</evidence>
<comment type="subcellular location">
    <subcellularLocation>
        <location evidence="4">Secreted</location>
    </subcellularLocation>
</comment>
<dbReference type="PANTHER" id="PTHR31683:SF18">
    <property type="entry name" value="PECTATE LYASE 21-RELATED"/>
    <property type="match status" value="1"/>
</dbReference>
<dbReference type="GO" id="GO:0030570">
    <property type="term" value="F:pectate lyase activity"/>
    <property type="evidence" value="ECO:0007669"/>
    <property type="project" value="InterPro"/>
</dbReference>
<protein>
    <recommendedName>
        <fullName evidence="6">Pectate lyase domain-containing protein</fullName>
    </recommendedName>
</protein>
<dbReference type="SUPFAM" id="SSF51126">
    <property type="entry name" value="Pectin lyase-like"/>
    <property type="match status" value="1"/>
</dbReference>
<dbReference type="Pfam" id="PF00544">
    <property type="entry name" value="Pectate_lyase_4"/>
    <property type="match status" value="1"/>
</dbReference>
<dbReference type="VEuPathDB" id="FungiDB:CHGG_08550"/>
<dbReference type="InterPro" id="IPR012334">
    <property type="entry name" value="Pectin_lyas_fold"/>
</dbReference>
<dbReference type="GeneID" id="4395267"/>
<dbReference type="PANTHER" id="PTHR31683">
    <property type="entry name" value="PECTATE LYASE 18-RELATED"/>
    <property type="match status" value="1"/>
</dbReference>
<organism evidence="7 8">
    <name type="scientific">Chaetomium globosum (strain ATCC 6205 / CBS 148.51 / DSM 1962 / NBRC 6347 / NRRL 1970)</name>
    <name type="common">Soil fungus</name>
    <dbReference type="NCBI Taxonomy" id="306901"/>
    <lineage>
        <taxon>Eukaryota</taxon>
        <taxon>Fungi</taxon>
        <taxon>Dikarya</taxon>
        <taxon>Ascomycota</taxon>
        <taxon>Pezizomycotina</taxon>
        <taxon>Sordariomycetes</taxon>
        <taxon>Sordariomycetidae</taxon>
        <taxon>Sordariales</taxon>
        <taxon>Chaetomiaceae</taxon>
        <taxon>Chaetomium</taxon>
    </lineage>
</organism>
<proteinExistence type="inferred from homology"/>
<dbReference type="EMBL" id="CH408034">
    <property type="protein sequence ID" value="EAQ84536.1"/>
    <property type="molecule type" value="Genomic_DNA"/>
</dbReference>
<comment type="similarity">
    <text evidence="1 4">Belongs to the polysaccharide lyase 1 family.</text>
</comment>
<evidence type="ECO:0000256" key="3">
    <source>
        <dbReference type="ARBA" id="ARBA00023239"/>
    </source>
</evidence>
<evidence type="ECO:0000256" key="2">
    <source>
        <dbReference type="ARBA" id="ARBA00022729"/>
    </source>
</evidence>
<evidence type="ECO:0000256" key="5">
    <source>
        <dbReference type="SAM" id="SignalP"/>
    </source>
</evidence>
<dbReference type="RefSeq" id="XP_001226477.1">
    <property type="nucleotide sequence ID" value="XM_001226476.1"/>
</dbReference>